<dbReference type="PIRSF" id="PIRSF016896">
    <property type="entry name" value="GHMP_arc_MJ0969"/>
    <property type="match status" value="1"/>
</dbReference>
<evidence type="ECO:0000259" key="3">
    <source>
        <dbReference type="Pfam" id="PF00288"/>
    </source>
</evidence>
<keyword evidence="1" id="KW-0067">ATP-binding</keyword>
<dbReference type="AlphaFoldDB" id="A0ABD5UZ99"/>
<dbReference type="GO" id="GO:0015937">
    <property type="term" value="P:coenzyme A biosynthetic process"/>
    <property type="evidence" value="ECO:0007669"/>
    <property type="project" value="UniProtKB-UniRule"/>
</dbReference>
<dbReference type="PANTHER" id="PTHR42282">
    <property type="entry name" value="PANTOATE KINASE-RELATED"/>
    <property type="match status" value="1"/>
</dbReference>
<dbReference type="InterPro" id="IPR014721">
    <property type="entry name" value="Ribsml_uS5_D2-typ_fold_subgr"/>
</dbReference>
<evidence type="ECO:0000256" key="1">
    <source>
        <dbReference type="HAMAP-Rule" id="MF_02223"/>
    </source>
</evidence>
<evidence type="ECO:0000256" key="2">
    <source>
        <dbReference type="SAM" id="MobiDB-lite"/>
    </source>
</evidence>
<comment type="similarity">
    <text evidence="1">Belongs to the GHMP kinase family. PoK subfamily.</text>
</comment>
<dbReference type="GO" id="GO:0005524">
    <property type="term" value="F:ATP binding"/>
    <property type="evidence" value="ECO:0007669"/>
    <property type="project" value="UniProtKB-KW"/>
</dbReference>
<evidence type="ECO:0000313" key="4">
    <source>
        <dbReference type="EMBL" id="MFC6892301.1"/>
    </source>
</evidence>
<dbReference type="EC" id="2.7.1.169" evidence="1"/>
<dbReference type="SUPFAM" id="SSF54211">
    <property type="entry name" value="Ribosomal protein S5 domain 2-like"/>
    <property type="match status" value="1"/>
</dbReference>
<dbReference type="HAMAP" id="MF_02223">
    <property type="entry name" value="Pantoate_kinase"/>
    <property type="match status" value="1"/>
</dbReference>
<dbReference type="InterPro" id="IPR020568">
    <property type="entry name" value="Ribosomal_Su5_D2-typ_SF"/>
</dbReference>
<keyword evidence="1" id="KW-0808">Transferase</keyword>
<dbReference type="EMBL" id="JBHSXL010000006">
    <property type="protein sequence ID" value="MFC6892301.1"/>
    <property type="molecule type" value="Genomic_DNA"/>
</dbReference>
<feature type="region of interest" description="Disordered" evidence="2">
    <location>
        <begin position="1"/>
        <end position="65"/>
    </location>
</feature>
<dbReference type="Pfam" id="PF00288">
    <property type="entry name" value="GHMP_kinases_N"/>
    <property type="match status" value="1"/>
</dbReference>
<comment type="caution">
    <text evidence="4">The sequence shown here is derived from an EMBL/GenBank/DDBJ whole genome shotgun (WGS) entry which is preliminary data.</text>
</comment>
<dbReference type="PANTHER" id="PTHR42282:SF1">
    <property type="entry name" value="PANTOATE KINASE"/>
    <property type="match status" value="1"/>
</dbReference>
<comment type="function">
    <text evidence="1">Phosphorylates (R)-pantoate to form (R)-4-phosphopantoate in the CoA biosynthesis pathway.</text>
</comment>
<dbReference type="InterPro" id="IPR012043">
    <property type="entry name" value="PoK"/>
</dbReference>
<organism evidence="4 5">
    <name type="scientific">Halopenitus salinus</name>
    <dbReference type="NCBI Taxonomy" id="1198295"/>
    <lineage>
        <taxon>Archaea</taxon>
        <taxon>Methanobacteriati</taxon>
        <taxon>Methanobacteriota</taxon>
        <taxon>Stenosarchaea group</taxon>
        <taxon>Halobacteria</taxon>
        <taxon>Halobacteriales</taxon>
        <taxon>Haloferacaceae</taxon>
        <taxon>Halopenitus</taxon>
    </lineage>
</organism>
<evidence type="ECO:0000313" key="5">
    <source>
        <dbReference type="Proteomes" id="UP001596296"/>
    </source>
</evidence>
<name>A0ABD5UZ99_9EURY</name>
<keyword evidence="5" id="KW-1185">Reference proteome</keyword>
<dbReference type="Gene3D" id="3.30.230.10">
    <property type="match status" value="1"/>
</dbReference>
<gene>
    <name evidence="4" type="ORF">ACFQE9_06720</name>
</gene>
<feature type="domain" description="GHMP kinase N-terminal" evidence="3">
    <location>
        <begin position="120"/>
        <end position="190"/>
    </location>
</feature>
<keyword evidence="1" id="KW-0547">Nucleotide-binding</keyword>
<keyword evidence="1" id="KW-0173">Coenzyme A biosynthesis</keyword>
<reference evidence="4 5" key="1">
    <citation type="journal article" date="2019" name="Int. J. Syst. Evol. Microbiol.">
        <title>The Global Catalogue of Microorganisms (GCM) 10K type strain sequencing project: providing services to taxonomists for standard genome sequencing and annotation.</title>
        <authorList>
            <consortium name="The Broad Institute Genomics Platform"/>
            <consortium name="The Broad Institute Genome Sequencing Center for Infectious Disease"/>
            <person name="Wu L."/>
            <person name="Ma J."/>
        </authorList>
    </citation>
    <scope>NUCLEOTIDE SEQUENCE [LARGE SCALE GENOMIC DNA]</scope>
    <source>
        <strain evidence="4 5">SKJ47</strain>
    </source>
</reference>
<comment type="catalytic activity">
    <reaction evidence="1">
        <text>(R)-pantoate + ATP = (R)-4-phosphopantoate + ADP + H(+)</text>
        <dbReference type="Rhea" id="RHEA:28246"/>
        <dbReference type="ChEBI" id="CHEBI:15378"/>
        <dbReference type="ChEBI" id="CHEBI:15980"/>
        <dbReference type="ChEBI" id="CHEBI:30616"/>
        <dbReference type="ChEBI" id="CHEBI:61294"/>
        <dbReference type="ChEBI" id="CHEBI:456216"/>
        <dbReference type="EC" id="2.7.1.169"/>
    </reaction>
</comment>
<sequence>MTDDPSGTDPSTTDADPRVGAVDRASAVDSGTDASSRAFVPGHVTGFFSAHPDENPRSAGSRGAGIALAEGVEVSVVPADGDELPSRSGSTDPSPIDVRLNGEGADIEPVEAVLSALDATPRTAGVEVETDLPVGAGFGVSGAAALGTALAVNDAFACGRSENELVAVAHVAEVEAGTGLGDVVAQARGGIPIRIEPGAPGYGSLDGVPATGRIEYVSFGELSTAAVLSEDTAGLSAAGERALSTLRDDPTLSTLLASSRRFAREAGLLVPEVAEAIDLVDDAGGEAAMGMLGRTVIALGDGLSAAGYDPDVTRIHQAGARLL</sequence>
<keyword evidence="1 4" id="KW-0418">Kinase</keyword>
<dbReference type="InterPro" id="IPR006204">
    <property type="entry name" value="GHMP_kinase_N_dom"/>
</dbReference>
<feature type="compositionally biased region" description="Low complexity" evidence="2">
    <location>
        <begin position="1"/>
        <end position="14"/>
    </location>
</feature>
<comment type="pathway">
    <text evidence="1">Cofactor biosynthesis; coenzyme A biosynthesis.</text>
</comment>
<proteinExistence type="inferred from homology"/>
<dbReference type="Proteomes" id="UP001596296">
    <property type="component" value="Unassembled WGS sequence"/>
</dbReference>
<protein>
    <recommendedName>
        <fullName evidence="1">Pantoate kinase</fullName>
        <shortName evidence="1">PoK</shortName>
        <ecNumber evidence="1">2.7.1.169</ecNumber>
    </recommendedName>
</protein>
<dbReference type="RefSeq" id="WP_379742222.1">
    <property type="nucleotide sequence ID" value="NZ_JBHSVN010000001.1"/>
</dbReference>
<dbReference type="GO" id="GO:0016301">
    <property type="term" value="F:kinase activity"/>
    <property type="evidence" value="ECO:0007669"/>
    <property type="project" value="UniProtKB-UniRule"/>
</dbReference>
<accession>A0ABD5UZ99</accession>